<reference evidence="2" key="1">
    <citation type="submission" date="2023-10" db="EMBL/GenBank/DDBJ databases">
        <title>Genome assembly of Pristionchus species.</title>
        <authorList>
            <person name="Yoshida K."/>
            <person name="Sommer R.J."/>
        </authorList>
    </citation>
    <scope>NUCLEOTIDE SEQUENCE</scope>
    <source>
        <strain evidence="2">RS5133</strain>
    </source>
</reference>
<organism evidence="2 3">
    <name type="scientific">Pristionchus fissidentatus</name>
    <dbReference type="NCBI Taxonomy" id="1538716"/>
    <lineage>
        <taxon>Eukaryota</taxon>
        <taxon>Metazoa</taxon>
        <taxon>Ecdysozoa</taxon>
        <taxon>Nematoda</taxon>
        <taxon>Chromadorea</taxon>
        <taxon>Rhabditida</taxon>
        <taxon>Rhabditina</taxon>
        <taxon>Diplogasteromorpha</taxon>
        <taxon>Diplogasteroidea</taxon>
        <taxon>Neodiplogasteridae</taxon>
        <taxon>Pristionchus</taxon>
    </lineage>
</organism>
<proteinExistence type="predicted"/>
<dbReference type="Proteomes" id="UP001432322">
    <property type="component" value="Unassembled WGS sequence"/>
</dbReference>
<keyword evidence="1" id="KW-0812">Transmembrane</keyword>
<evidence type="ECO:0000313" key="2">
    <source>
        <dbReference type="EMBL" id="GMT14497.1"/>
    </source>
</evidence>
<evidence type="ECO:0000313" key="3">
    <source>
        <dbReference type="Proteomes" id="UP001432322"/>
    </source>
</evidence>
<dbReference type="EMBL" id="BTSY01000002">
    <property type="protein sequence ID" value="GMT14497.1"/>
    <property type="molecule type" value="Genomic_DNA"/>
</dbReference>
<evidence type="ECO:0000256" key="1">
    <source>
        <dbReference type="SAM" id="Phobius"/>
    </source>
</evidence>
<gene>
    <name evidence="2" type="ORF">PFISCL1PPCAC_5794</name>
</gene>
<feature type="non-terminal residue" evidence="2">
    <location>
        <position position="1"/>
    </location>
</feature>
<feature type="transmembrane region" description="Helical" evidence="1">
    <location>
        <begin position="12"/>
        <end position="29"/>
    </location>
</feature>
<keyword evidence="1" id="KW-1133">Transmembrane helix</keyword>
<keyword evidence="1" id="KW-0472">Membrane</keyword>
<comment type="caution">
    <text evidence="2">The sequence shown here is derived from an EMBL/GenBank/DDBJ whole genome shotgun (WGS) entry which is preliminary data.</text>
</comment>
<keyword evidence="3" id="KW-1185">Reference proteome</keyword>
<name>A0AAV5V4H4_9BILA</name>
<protein>
    <submittedName>
        <fullName evidence="2">Uncharacterized protein</fullName>
    </submittedName>
</protein>
<sequence>RRHLDPFGNLKSIYAILNIIVLSPSFSFVCHTSPTRINTFTHFSSIDIKSFARNQRHLHLLLGCLV</sequence>
<dbReference type="AlphaFoldDB" id="A0AAV5V4H4"/>
<accession>A0AAV5V4H4</accession>